<reference evidence="6" key="1">
    <citation type="journal article" date="2023" name="Mol. Phylogenet. Evol.">
        <title>Genome-scale phylogeny and comparative genomics of the fungal order Sordariales.</title>
        <authorList>
            <person name="Hensen N."/>
            <person name="Bonometti L."/>
            <person name="Westerberg I."/>
            <person name="Brannstrom I.O."/>
            <person name="Guillou S."/>
            <person name="Cros-Aarteil S."/>
            <person name="Calhoun S."/>
            <person name="Haridas S."/>
            <person name="Kuo A."/>
            <person name="Mondo S."/>
            <person name="Pangilinan J."/>
            <person name="Riley R."/>
            <person name="LaButti K."/>
            <person name="Andreopoulos B."/>
            <person name="Lipzen A."/>
            <person name="Chen C."/>
            <person name="Yan M."/>
            <person name="Daum C."/>
            <person name="Ng V."/>
            <person name="Clum A."/>
            <person name="Steindorff A."/>
            <person name="Ohm R.A."/>
            <person name="Martin F."/>
            <person name="Silar P."/>
            <person name="Natvig D.O."/>
            <person name="Lalanne C."/>
            <person name="Gautier V."/>
            <person name="Ament-Velasquez S.L."/>
            <person name="Kruys A."/>
            <person name="Hutchinson M.I."/>
            <person name="Powell A.J."/>
            <person name="Barry K."/>
            <person name="Miller A.N."/>
            <person name="Grigoriev I.V."/>
            <person name="Debuchy R."/>
            <person name="Gladieux P."/>
            <person name="Hiltunen Thoren M."/>
            <person name="Johannesson H."/>
        </authorList>
    </citation>
    <scope>NUCLEOTIDE SEQUENCE</scope>
    <source>
        <strain evidence="6">CBS 757.83</strain>
    </source>
</reference>
<sequence>MAKLRCSFDGCKRAAERYVGDCTLCQGHFCSNHRILEDHTCKYLDDCKKEAFEQNASQLNKERTQVIKTA</sequence>
<proteinExistence type="predicted"/>
<keyword evidence="1" id="KW-0479">Metal-binding</keyword>
<keyword evidence="2 4" id="KW-0863">Zinc-finger</keyword>
<evidence type="ECO:0000313" key="7">
    <source>
        <dbReference type="Proteomes" id="UP001305647"/>
    </source>
</evidence>
<evidence type="ECO:0000259" key="5">
    <source>
        <dbReference type="PROSITE" id="PS51039"/>
    </source>
</evidence>
<evidence type="ECO:0000256" key="4">
    <source>
        <dbReference type="PROSITE-ProRule" id="PRU00449"/>
    </source>
</evidence>
<protein>
    <recommendedName>
        <fullName evidence="5">AN1-type domain-containing protein</fullName>
    </recommendedName>
</protein>
<gene>
    <name evidence="6" type="ORF">N658DRAFT_419816</name>
</gene>
<dbReference type="AlphaFoldDB" id="A0AAN6Q5Y2"/>
<dbReference type="GO" id="GO:0008270">
    <property type="term" value="F:zinc ion binding"/>
    <property type="evidence" value="ECO:0007669"/>
    <property type="project" value="UniProtKB-KW"/>
</dbReference>
<dbReference type="Pfam" id="PF01428">
    <property type="entry name" value="zf-AN1"/>
    <property type="match status" value="1"/>
</dbReference>
<keyword evidence="7" id="KW-1185">Reference proteome</keyword>
<evidence type="ECO:0000256" key="3">
    <source>
        <dbReference type="ARBA" id="ARBA00022833"/>
    </source>
</evidence>
<name>A0AAN6Q5Y2_9PEZI</name>
<dbReference type="SUPFAM" id="SSF118310">
    <property type="entry name" value="AN1-like Zinc finger"/>
    <property type="match status" value="1"/>
</dbReference>
<evidence type="ECO:0000256" key="1">
    <source>
        <dbReference type="ARBA" id="ARBA00022723"/>
    </source>
</evidence>
<dbReference type="Gene3D" id="4.10.1110.10">
    <property type="entry name" value="AN1-like Zinc finger"/>
    <property type="match status" value="1"/>
</dbReference>
<dbReference type="Proteomes" id="UP001305647">
    <property type="component" value="Unassembled WGS sequence"/>
</dbReference>
<accession>A0AAN6Q5Y2</accession>
<dbReference type="InterPro" id="IPR000058">
    <property type="entry name" value="Znf_AN1"/>
</dbReference>
<reference evidence="6" key="2">
    <citation type="submission" date="2023-05" db="EMBL/GenBank/DDBJ databases">
        <authorList>
            <consortium name="Lawrence Berkeley National Laboratory"/>
            <person name="Steindorff A."/>
            <person name="Hensen N."/>
            <person name="Bonometti L."/>
            <person name="Westerberg I."/>
            <person name="Brannstrom I.O."/>
            <person name="Guillou S."/>
            <person name="Cros-Aarteil S."/>
            <person name="Calhoun S."/>
            <person name="Haridas S."/>
            <person name="Kuo A."/>
            <person name="Mondo S."/>
            <person name="Pangilinan J."/>
            <person name="Riley R."/>
            <person name="Labutti K."/>
            <person name="Andreopoulos B."/>
            <person name="Lipzen A."/>
            <person name="Chen C."/>
            <person name="Yanf M."/>
            <person name="Daum C."/>
            <person name="Ng V."/>
            <person name="Clum A."/>
            <person name="Ohm R."/>
            <person name="Martin F."/>
            <person name="Silar P."/>
            <person name="Natvig D."/>
            <person name="Lalanne C."/>
            <person name="Gautier V."/>
            <person name="Ament-Velasquez S.L."/>
            <person name="Kruys A."/>
            <person name="Hutchinson M.I."/>
            <person name="Powell A.J."/>
            <person name="Barry K."/>
            <person name="Miller A.N."/>
            <person name="Grigoriev I.V."/>
            <person name="Debuchy R."/>
            <person name="Gladieux P."/>
            <person name="Thoren M.H."/>
            <person name="Johannesson H."/>
        </authorList>
    </citation>
    <scope>NUCLEOTIDE SEQUENCE</scope>
    <source>
        <strain evidence="6">CBS 757.83</strain>
    </source>
</reference>
<organism evidence="6 7">
    <name type="scientific">Parathielavia hyrcaniae</name>
    <dbReference type="NCBI Taxonomy" id="113614"/>
    <lineage>
        <taxon>Eukaryota</taxon>
        <taxon>Fungi</taxon>
        <taxon>Dikarya</taxon>
        <taxon>Ascomycota</taxon>
        <taxon>Pezizomycotina</taxon>
        <taxon>Sordariomycetes</taxon>
        <taxon>Sordariomycetidae</taxon>
        <taxon>Sordariales</taxon>
        <taxon>Chaetomiaceae</taxon>
        <taxon>Parathielavia</taxon>
    </lineage>
</organism>
<dbReference type="EMBL" id="MU863627">
    <property type="protein sequence ID" value="KAK4104124.1"/>
    <property type="molecule type" value="Genomic_DNA"/>
</dbReference>
<keyword evidence="3" id="KW-0862">Zinc</keyword>
<feature type="domain" description="AN1-type" evidence="5">
    <location>
        <begin position="1"/>
        <end position="49"/>
    </location>
</feature>
<comment type="caution">
    <text evidence="6">The sequence shown here is derived from an EMBL/GenBank/DDBJ whole genome shotgun (WGS) entry which is preliminary data.</text>
</comment>
<evidence type="ECO:0000256" key="2">
    <source>
        <dbReference type="ARBA" id="ARBA00022771"/>
    </source>
</evidence>
<dbReference type="SMART" id="SM00154">
    <property type="entry name" value="ZnF_AN1"/>
    <property type="match status" value="1"/>
</dbReference>
<dbReference type="InterPro" id="IPR035896">
    <property type="entry name" value="AN1-like_Znf"/>
</dbReference>
<dbReference type="PROSITE" id="PS51039">
    <property type="entry name" value="ZF_AN1"/>
    <property type="match status" value="1"/>
</dbReference>
<evidence type="ECO:0000313" key="6">
    <source>
        <dbReference type="EMBL" id="KAK4104124.1"/>
    </source>
</evidence>